<dbReference type="RefSeq" id="WP_379732425.1">
    <property type="nucleotide sequence ID" value="NZ_JBHSWZ010000300.1"/>
</dbReference>
<reference evidence="3 4" key="1">
    <citation type="journal article" date="2019" name="Int. J. Syst. Evol. Microbiol.">
        <title>The Global Catalogue of Microorganisms (GCM) 10K type strain sequencing project: providing services to taxonomists for standard genome sequencing and annotation.</title>
        <authorList>
            <consortium name="The Broad Institute Genomics Platform"/>
            <consortium name="The Broad Institute Genome Sequencing Center for Infectious Disease"/>
            <person name="Wu L."/>
            <person name="Ma J."/>
        </authorList>
    </citation>
    <scope>NUCLEOTIDE SEQUENCE [LARGE SCALE GENOMIC DNA]</scope>
    <source>
        <strain evidence="3 4">CGMCC 1.12285</strain>
    </source>
</reference>
<dbReference type="Pfam" id="PF07883">
    <property type="entry name" value="Cupin_2"/>
    <property type="match status" value="1"/>
</dbReference>
<evidence type="ECO:0000313" key="4">
    <source>
        <dbReference type="Proteomes" id="UP001597111"/>
    </source>
</evidence>
<dbReference type="SUPFAM" id="SSF51182">
    <property type="entry name" value="RmlC-like cupins"/>
    <property type="match status" value="1"/>
</dbReference>
<dbReference type="Proteomes" id="UP001597111">
    <property type="component" value="Unassembled WGS sequence"/>
</dbReference>
<organism evidence="3 4">
    <name type="scientific">Halolamina salina</name>
    <dbReference type="NCBI Taxonomy" id="1220023"/>
    <lineage>
        <taxon>Archaea</taxon>
        <taxon>Methanobacteriati</taxon>
        <taxon>Methanobacteriota</taxon>
        <taxon>Stenosarchaea group</taxon>
        <taxon>Halobacteria</taxon>
        <taxon>Halobacteriales</taxon>
        <taxon>Haloferacaceae</taxon>
    </lineage>
</organism>
<dbReference type="InterPro" id="IPR011051">
    <property type="entry name" value="RmlC_Cupin_sf"/>
</dbReference>
<dbReference type="Gene3D" id="2.60.120.10">
    <property type="entry name" value="Jelly Rolls"/>
    <property type="match status" value="1"/>
</dbReference>
<feature type="domain" description="Cupin type-2" evidence="2">
    <location>
        <begin position="29"/>
        <end position="86"/>
    </location>
</feature>
<comment type="caution">
    <text evidence="3">The sequence shown here is derived from an EMBL/GenBank/DDBJ whole genome shotgun (WGS) entry which is preliminary data.</text>
</comment>
<dbReference type="AlphaFoldDB" id="A0ABD6B447"/>
<feature type="compositionally biased region" description="Basic and acidic residues" evidence="1">
    <location>
        <begin position="12"/>
        <end position="25"/>
    </location>
</feature>
<evidence type="ECO:0000256" key="1">
    <source>
        <dbReference type="SAM" id="MobiDB-lite"/>
    </source>
</evidence>
<sequence length="102" mass="11081">MPEITAIDDLTDAPHAEVFEQRDPRTVRLELDAGEEVPEHTHPGTSVVLHLLDGRLEVSLDDETYELESGELARFSGDRAVSPHAVEPSTAIIVLAPAAEES</sequence>
<proteinExistence type="predicted"/>
<accession>A0ABD6B447</accession>
<name>A0ABD6B447_9EURY</name>
<protein>
    <submittedName>
        <fullName evidence="3">Cupin domain-containing protein</fullName>
    </submittedName>
</protein>
<keyword evidence="4" id="KW-1185">Reference proteome</keyword>
<feature type="region of interest" description="Disordered" evidence="1">
    <location>
        <begin position="1"/>
        <end position="25"/>
    </location>
</feature>
<dbReference type="EMBL" id="JBHUDH010000039">
    <property type="protein sequence ID" value="MFD1525674.1"/>
    <property type="molecule type" value="Genomic_DNA"/>
</dbReference>
<dbReference type="InterPro" id="IPR014710">
    <property type="entry name" value="RmlC-like_jellyroll"/>
</dbReference>
<dbReference type="InterPro" id="IPR013096">
    <property type="entry name" value="Cupin_2"/>
</dbReference>
<evidence type="ECO:0000259" key="2">
    <source>
        <dbReference type="Pfam" id="PF07883"/>
    </source>
</evidence>
<gene>
    <name evidence="3" type="ORF">ACFR9S_05055</name>
</gene>
<evidence type="ECO:0000313" key="3">
    <source>
        <dbReference type="EMBL" id="MFD1525674.1"/>
    </source>
</evidence>